<dbReference type="InterPro" id="IPR000600">
    <property type="entry name" value="ROK"/>
</dbReference>
<organism evidence="14 15">
    <name type="scientific">Rhizobium quercicola</name>
    <dbReference type="NCBI Taxonomy" id="2901226"/>
    <lineage>
        <taxon>Bacteria</taxon>
        <taxon>Pseudomonadati</taxon>
        <taxon>Pseudomonadota</taxon>
        <taxon>Alphaproteobacteria</taxon>
        <taxon>Hyphomicrobiales</taxon>
        <taxon>Rhizobiaceae</taxon>
        <taxon>Rhizobium/Agrobacterium group</taxon>
        <taxon>Rhizobium</taxon>
    </lineage>
</organism>
<evidence type="ECO:0000256" key="3">
    <source>
        <dbReference type="ARBA" id="ARBA00005081"/>
    </source>
</evidence>
<comment type="catalytic activity">
    <reaction evidence="1 12">
        <text>an N-acyl-D-glucosamine 6-phosphate = an N-acyl-D-mannosamine 6-phosphate</text>
        <dbReference type="Rhea" id="RHEA:23932"/>
        <dbReference type="ChEBI" id="CHEBI:57599"/>
        <dbReference type="ChEBI" id="CHEBI:57666"/>
        <dbReference type="EC" id="5.1.3.9"/>
    </reaction>
</comment>
<evidence type="ECO:0000256" key="1">
    <source>
        <dbReference type="ARBA" id="ARBA00000056"/>
    </source>
</evidence>
<keyword evidence="5 12" id="KW-0413">Isomerase</keyword>
<protein>
    <recommendedName>
        <fullName evidence="12">Putative N-acetylmannosamine-6-phosphate 2-epimerase</fullName>
        <ecNumber evidence="12">5.1.3.9</ecNumber>
    </recommendedName>
    <alternativeName>
        <fullName evidence="12">ManNAc-6-P epimerase</fullName>
    </alternativeName>
</protein>
<evidence type="ECO:0000256" key="5">
    <source>
        <dbReference type="ARBA" id="ARBA00023235"/>
    </source>
</evidence>
<comment type="catalytic activity">
    <reaction evidence="7">
        <text>an N-acyl-D-mannosamine + ATP = an N-acyl-D-mannosamine 6-phosphate + ADP + H(+)</text>
        <dbReference type="Rhea" id="RHEA:23832"/>
        <dbReference type="ChEBI" id="CHEBI:15378"/>
        <dbReference type="ChEBI" id="CHEBI:16062"/>
        <dbReference type="ChEBI" id="CHEBI:30616"/>
        <dbReference type="ChEBI" id="CHEBI:57666"/>
        <dbReference type="ChEBI" id="CHEBI:456216"/>
        <dbReference type="EC" id="2.7.1.60"/>
    </reaction>
</comment>
<dbReference type="NCBIfam" id="NF002231">
    <property type="entry name" value="PRK01130.1"/>
    <property type="match status" value="1"/>
</dbReference>
<evidence type="ECO:0000313" key="15">
    <source>
        <dbReference type="Proteomes" id="UP001139089"/>
    </source>
</evidence>
<reference evidence="14" key="1">
    <citation type="submission" date="2021-12" db="EMBL/GenBank/DDBJ databases">
        <authorList>
            <person name="Li Y."/>
        </authorList>
    </citation>
    <scope>NUCLEOTIDE SEQUENCE</scope>
    <source>
        <strain evidence="14">DKSPLA3</strain>
    </source>
</reference>
<evidence type="ECO:0000256" key="4">
    <source>
        <dbReference type="ARBA" id="ARBA00022777"/>
    </source>
</evidence>
<dbReference type="InterPro" id="IPR011060">
    <property type="entry name" value="RibuloseP-bd_barrel"/>
</dbReference>
<dbReference type="GO" id="GO:0005829">
    <property type="term" value="C:cytosol"/>
    <property type="evidence" value="ECO:0007669"/>
    <property type="project" value="TreeGrafter"/>
</dbReference>
<evidence type="ECO:0000256" key="12">
    <source>
        <dbReference type="HAMAP-Rule" id="MF_01235"/>
    </source>
</evidence>
<name>A0A9X1NT72_9HYPH</name>
<accession>A0A9X1NT72</accession>
<dbReference type="InterPro" id="IPR007260">
    <property type="entry name" value="NanE"/>
</dbReference>
<comment type="pathway">
    <text evidence="9">Amino-sugar metabolism; N-acetylneuraminate degradation; D-fructose 6-phosphate from N-acetylneuraminate: step 2/5.</text>
</comment>
<evidence type="ECO:0000256" key="11">
    <source>
        <dbReference type="ARBA" id="ARBA00061385"/>
    </source>
</evidence>
<comment type="function">
    <text evidence="8">Catalyzes the phosphorylation of N-acetylmannosamine (ManNAc) to ManNAc-6-P.</text>
</comment>
<evidence type="ECO:0000256" key="8">
    <source>
        <dbReference type="ARBA" id="ARBA00053450"/>
    </source>
</evidence>
<comment type="similarity">
    <text evidence="12">Belongs to the NanE family.</text>
</comment>
<dbReference type="HAMAP" id="MF_01235">
    <property type="entry name" value="ManNAc6P_epimer"/>
    <property type="match status" value="1"/>
</dbReference>
<dbReference type="GO" id="GO:0006053">
    <property type="term" value="P:N-acetylmannosamine catabolic process"/>
    <property type="evidence" value="ECO:0007669"/>
    <property type="project" value="TreeGrafter"/>
</dbReference>
<gene>
    <name evidence="12" type="primary">nanE</name>
    <name evidence="14" type="ORF">LRX75_10925</name>
</gene>
<dbReference type="AlphaFoldDB" id="A0A9X1NT72"/>
<keyword evidence="4" id="KW-0808">Transferase</keyword>
<keyword evidence="13" id="KW-0472">Membrane</keyword>
<comment type="pathway">
    <text evidence="3 12">Amino-sugar metabolism; N-acetylneuraminate degradation; D-fructose 6-phosphate from N-acetylneuraminate: step 3/5.</text>
</comment>
<keyword evidence="6 12" id="KW-0119">Carbohydrate metabolism</keyword>
<dbReference type="SUPFAM" id="SSF51366">
    <property type="entry name" value="Ribulose-phoshate binding barrel"/>
    <property type="match status" value="1"/>
</dbReference>
<evidence type="ECO:0000256" key="13">
    <source>
        <dbReference type="SAM" id="Phobius"/>
    </source>
</evidence>
<comment type="similarity">
    <text evidence="10">In the N-terminal section; belongs to the NanE family.</text>
</comment>
<dbReference type="SUPFAM" id="SSF53067">
    <property type="entry name" value="Actin-like ATPase domain"/>
    <property type="match status" value="1"/>
</dbReference>
<dbReference type="FunFam" id="3.20.20.70:FF:000035">
    <property type="entry name" value="Putative N-acetylmannosamine-6-phosphate 2-epimerase"/>
    <property type="match status" value="1"/>
</dbReference>
<evidence type="ECO:0000313" key="14">
    <source>
        <dbReference type="EMBL" id="MCD7109559.1"/>
    </source>
</evidence>
<keyword evidence="13" id="KW-0812">Transmembrane</keyword>
<dbReference type="InterPro" id="IPR043129">
    <property type="entry name" value="ATPase_NBD"/>
</dbReference>
<dbReference type="GO" id="GO:0009384">
    <property type="term" value="F:N-acylmannosamine kinase activity"/>
    <property type="evidence" value="ECO:0007669"/>
    <property type="project" value="UniProtKB-EC"/>
</dbReference>
<evidence type="ECO:0000256" key="10">
    <source>
        <dbReference type="ARBA" id="ARBA00061354"/>
    </source>
</evidence>
<dbReference type="Proteomes" id="UP001139089">
    <property type="component" value="Unassembled WGS sequence"/>
</dbReference>
<keyword evidence="4" id="KW-0418">Kinase</keyword>
<proteinExistence type="inferred from homology"/>
<evidence type="ECO:0000256" key="6">
    <source>
        <dbReference type="ARBA" id="ARBA00023277"/>
    </source>
</evidence>
<dbReference type="GO" id="GO:0047465">
    <property type="term" value="F:N-acylglucosamine-6-phosphate 2-epimerase activity"/>
    <property type="evidence" value="ECO:0007669"/>
    <property type="project" value="UniProtKB-EC"/>
</dbReference>
<dbReference type="GO" id="GO:0019262">
    <property type="term" value="P:N-acetylneuraminate catabolic process"/>
    <property type="evidence" value="ECO:0007669"/>
    <property type="project" value="UniProtKB-UniRule"/>
</dbReference>
<comment type="function">
    <text evidence="2 12">Converts N-acetylmannosamine-6-phosphate (ManNAc-6-P) to N-acetylglucosamine-6-phosphate (GlcNAc-6-P).</text>
</comment>
<evidence type="ECO:0000256" key="2">
    <source>
        <dbReference type="ARBA" id="ARBA00002147"/>
    </source>
</evidence>
<dbReference type="Pfam" id="PF04131">
    <property type="entry name" value="NanE"/>
    <property type="match status" value="1"/>
</dbReference>
<dbReference type="PANTHER" id="PTHR36204">
    <property type="entry name" value="N-ACETYLMANNOSAMINE-6-PHOSPHATE 2-EPIMERASE-RELATED"/>
    <property type="match status" value="1"/>
</dbReference>
<dbReference type="InterPro" id="IPR013785">
    <property type="entry name" value="Aldolase_TIM"/>
</dbReference>
<keyword evidence="15" id="KW-1185">Reference proteome</keyword>
<dbReference type="EC" id="5.1.3.9" evidence="12"/>
<dbReference type="RefSeq" id="WP_231814282.1">
    <property type="nucleotide sequence ID" value="NZ_JAJOZR010000006.1"/>
</dbReference>
<dbReference type="Pfam" id="PF00480">
    <property type="entry name" value="ROK"/>
    <property type="match status" value="1"/>
</dbReference>
<evidence type="ECO:0000256" key="9">
    <source>
        <dbReference type="ARBA" id="ARBA00060606"/>
    </source>
</evidence>
<dbReference type="Gene3D" id="3.30.420.40">
    <property type="match status" value="2"/>
</dbReference>
<comment type="caution">
    <text evidence="14">The sequence shown here is derived from an EMBL/GenBank/DDBJ whole genome shotgun (WGS) entry which is preliminary data.</text>
</comment>
<keyword evidence="13" id="KW-1133">Transmembrane helix</keyword>
<evidence type="ECO:0000256" key="7">
    <source>
        <dbReference type="ARBA" id="ARBA00050815"/>
    </source>
</evidence>
<comment type="similarity">
    <text evidence="11">In the C-terminal section; belongs to the ROK (NagC/XylR) family. NanK subfamily.</text>
</comment>
<feature type="transmembrane region" description="Helical" evidence="13">
    <location>
        <begin position="454"/>
        <end position="474"/>
    </location>
</feature>
<dbReference type="Gene3D" id="3.20.20.70">
    <property type="entry name" value="Aldolase class I"/>
    <property type="match status" value="1"/>
</dbReference>
<dbReference type="EMBL" id="JAJOZR010000006">
    <property type="protein sequence ID" value="MCD7109559.1"/>
    <property type="molecule type" value="Genomic_DNA"/>
</dbReference>
<sequence>MFAEDLKNSLIVSCQPVPDGPTDTADFVVGFAKAAIDAGARALRIESVAYVAAVRAAVAVPIIGIVKRDLADSAVRITPFVADAEALMAAGADIVAFDATDRPRPSSVEALVQAVKARGKLTMADCASLADARRALAAGADFVGTTLSGYVGGPEPVDPDLDLIAAMRRLTPFVIAEGRIRTTEQAAAAARAGAHAVVVGSAITRTEHVTAWFHDAVTSAYRSRPDGENAVLAIDIGGTKTMAALVVEGDVVEDITVPTRRQDGPDTWLAGIAEATRSWAGRYARVGIAVTGFIEDGHWSALNAATLNIPHRYPLLGRAAALFGVPVLAINDAQAAAWGEFRFGAGAASPSRDGHGNLVFLTISTGIGGGIVINGRPLAGLAGHFGLIRGPSAGQSPLEDLTSGRWMAAEAARLGHEATAAEIFTSAGEGAPWANEIVAQSAFRAATLCRDIQMMLDPGLIVIGGGIGLAGGYIERMRRAFDGMDARVTPRLVPALLGSRAGVVGVANLAAETSQRQT</sequence>
<dbReference type="PANTHER" id="PTHR36204:SF1">
    <property type="entry name" value="N-ACETYLMANNOSAMINE-6-PHOSPHATE 2-EPIMERASE-RELATED"/>
    <property type="match status" value="1"/>
</dbReference>